<reference evidence="3 4" key="1">
    <citation type="journal article" date="2022" name="Cell">
        <title>Repeat-based holocentromeres influence genome architecture and karyotype evolution.</title>
        <authorList>
            <person name="Hofstatter P.G."/>
            <person name="Thangavel G."/>
            <person name="Lux T."/>
            <person name="Neumann P."/>
            <person name="Vondrak T."/>
            <person name="Novak P."/>
            <person name="Zhang M."/>
            <person name="Costa L."/>
            <person name="Castellani M."/>
            <person name="Scott A."/>
            <person name="Toegelov H."/>
            <person name="Fuchs J."/>
            <person name="Mata-Sucre Y."/>
            <person name="Dias Y."/>
            <person name="Vanzela A.L.L."/>
            <person name="Huettel B."/>
            <person name="Almeida C.C.S."/>
            <person name="Simkova H."/>
            <person name="Souza G."/>
            <person name="Pedrosa-Harand A."/>
            <person name="Macas J."/>
            <person name="Mayer K.F.X."/>
            <person name="Houben A."/>
            <person name="Marques A."/>
        </authorList>
    </citation>
    <scope>NUCLEOTIDE SEQUENCE [LARGE SCALE GENOMIC DNA]</scope>
    <source>
        <strain evidence="3">RhyTen1mFocal</strain>
    </source>
</reference>
<dbReference type="SUPFAM" id="SSF49562">
    <property type="entry name" value="C2 domain (Calcium/lipid-binding domain, CaLB)"/>
    <property type="match status" value="1"/>
</dbReference>
<feature type="domain" description="C2" evidence="2">
    <location>
        <begin position="1"/>
        <end position="108"/>
    </location>
</feature>
<dbReference type="PANTHER" id="PTHR32246">
    <property type="entry name" value="INGRESSION PROTEIN FIC1"/>
    <property type="match status" value="1"/>
</dbReference>
<proteinExistence type="predicted"/>
<dbReference type="InterPro" id="IPR044750">
    <property type="entry name" value="C2_SRC2/BAP"/>
</dbReference>
<feature type="region of interest" description="Disordered" evidence="1">
    <location>
        <begin position="155"/>
        <end position="200"/>
    </location>
</feature>
<evidence type="ECO:0000313" key="3">
    <source>
        <dbReference type="EMBL" id="KAJ3691785.1"/>
    </source>
</evidence>
<dbReference type="EMBL" id="JAMRDG010000002">
    <property type="protein sequence ID" value="KAJ3691785.1"/>
    <property type="molecule type" value="Genomic_DNA"/>
</dbReference>
<gene>
    <name evidence="3" type="ORF">LUZ61_020949</name>
</gene>
<dbReference type="Pfam" id="PF00168">
    <property type="entry name" value="C2"/>
    <property type="match status" value="1"/>
</dbReference>
<dbReference type="Gene3D" id="2.60.40.150">
    <property type="entry name" value="C2 domain"/>
    <property type="match status" value="1"/>
</dbReference>
<organism evidence="3 4">
    <name type="scientific">Rhynchospora tenuis</name>
    <dbReference type="NCBI Taxonomy" id="198213"/>
    <lineage>
        <taxon>Eukaryota</taxon>
        <taxon>Viridiplantae</taxon>
        <taxon>Streptophyta</taxon>
        <taxon>Embryophyta</taxon>
        <taxon>Tracheophyta</taxon>
        <taxon>Spermatophyta</taxon>
        <taxon>Magnoliopsida</taxon>
        <taxon>Liliopsida</taxon>
        <taxon>Poales</taxon>
        <taxon>Cyperaceae</taxon>
        <taxon>Cyperoideae</taxon>
        <taxon>Rhynchosporeae</taxon>
        <taxon>Rhynchospora</taxon>
    </lineage>
</organism>
<feature type="compositionally biased region" description="Low complexity" evidence="1">
    <location>
        <begin position="164"/>
        <end position="179"/>
    </location>
</feature>
<evidence type="ECO:0000259" key="2">
    <source>
        <dbReference type="PROSITE" id="PS50004"/>
    </source>
</evidence>
<feature type="compositionally biased region" description="Pro residues" evidence="1">
    <location>
        <begin position="180"/>
        <end position="191"/>
    </location>
</feature>
<accession>A0AAD6EPA2</accession>
<comment type="caution">
    <text evidence="3">The sequence shown here is derived from an EMBL/GenBank/DDBJ whole genome shotgun (WGS) entry which is preliminary data.</text>
</comment>
<dbReference type="AlphaFoldDB" id="A0AAD6EPA2"/>
<dbReference type="PANTHER" id="PTHR32246:SF173">
    <property type="entry name" value="C2 DOMAIN-CONTAINING PROTEIN"/>
    <property type="match status" value="1"/>
</dbReference>
<evidence type="ECO:0000313" key="4">
    <source>
        <dbReference type="Proteomes" id="UP001210211"/>
    </source>
</evidence>
<dbReference type="InterPro" id="IPR035892">
    <property type="entry name" value="C2_domain_sf"/>
</dbReference>
<dbReference type="CDD" id="cd04051">
    <property type="entry name" value="C2_SRC2_like"/>
    <property type="match status" value="1"/>
</dbReference>
<dbReference type="GO" id="GO:0006952">
    <property type="term" value="P:defense response"/>
    <property type="evidence" value="ECO:0007669"/>
    <property type="project" value="InterPro"/>
</dbReference>
<dbReference type="InterPro" id="IPR000008">
    <property type="entry name" value="C2_dom"/>
</dbReference>
<keyword evidence="4" id="KW-1185">Reference proteome</keyword>
<dbReference type="PROSITE" id="PS50004">
    <property type="entry name" value="C2"/>
    <property type="match status" value="1"/>
</dbReference>
<sequence length="309" mass="32495">MAYRTVELTLISAKDLKDVNLLHKMEVYAEVVLSTDPRSKQRTSTDREGLKNPTWNSTLKFTVPSDPGATGTFNIMLRAERSLGDRDVGEVHIALKEILEGATGDGPTQPKFVSYQVWKPSGKPKGVLNISYKLSERITAITALPCTASANTSCSSKPAKTGCPSTASYQPPQPAATSAYPPPPPGYPTPGPGLAQPVTAYPAASSAPPVAYPAPPPQYGAPPPYTYAPPQYSYGPPPPQPGYGYPAYGYPPAVQAQPAKPKKNKKHNNGFGAGLIGGAIGGLIIGDIVADTAEDAYDDGFDDAGGFDF</sequence>
<dbReference type="Proteomes" id="UP001210211">
    <property type="component" value="Unassembled WGS sequence"/>
</dbReference>
<name>A0AAD6EPA2_9POAL</name>
<evidence type="ECO:0000256" key="1">
    <source>
        <dbReference type="SAM" id="MobiDB-lite"/>
    </source>
</evidence>
<dbReference type="SMART" id="SM00239">
    <property type="entry name" value="C2"/>
    <property type="match status" value="1"/>
</dbReference>
<protein>
    <recommendedName>
        <fullName evidence="2">C2 domain-containing protein</fullName>
    </recommendedName>
</protein>